<dbReference type="Pfam" id="PF00753">
    <property type="entry name" value="Lactamase_B"/>
    <property type="match status" value="1"/>
</dbReference>
<feature type="domain" description="Metallo-beta-lactamase" evidence="5">
    <location>
        <begin position="42"/>
        <end position="250"/>
    </location>
</feature>
<name>A0A915YFM7_9BACT</name>
<dbReference type="GO" id="GO:0016787">
    <property type="term" value="F:hydrolase activity"/>
    <property type="evidence" value="ECO:0007669"/>
    <property type="project" value="UniProtKB-KW"/>
</dbReference>
<organism evidence="6 7">
    <name type="scientific">Aureispira anguillae</name>
    <dbReference type="NCBI Taxonomy" id="2864201"/>
    <lineage>
        <taxon>Bacteria</taxon>
        <taxon>Pseudomonadati</taxon>
        <taxon>Bacteroidota</taxon>
        <taxon>Saprospiria</taxon>
        <taxon>Saprospirales</taxon>
        <taxon>Saprospiraceae</taxon>
        <taxon>Aureispira</taxon>
    </lineage>
</organism>
<dbReference type="PANTHER" id="PTHR42978:SF6">
    <property type="entry name" value="QUORUM-QUENCHING LACTONASE YTNP-RELATED"/>
    <property type="match status" value="1"/>
</dbReference>
<sequence>MKLSVIDTGYFKLDGGAMFGVVPKSLWSKLETPDEQNLCTWAMRCLLIETEGRKIIIDTGIGNKQSEKFFSHFHPHGDATLISSLAKNGLTVNDITDVFLTHLHFDHVGGAILQDSSGKSLPTFPNATYWSNQAHYDWAFTPNAREKASFLKENFVPLMEEGILKMVDALPYDQILDWLPNVGIGYAYGHTEALMTPRIQYQGKTIIYCADLLPSPSHISMPYVMGYDVRPLQTLIEKEWFLTKAVNEGHILFFEHAPTIEACTVKRNEKGRIVADKMGKLSDFVQL</sequence>
<dbReference type="InterPro" id="IPR051013">
    <property type="entry name" value="MBL_superfamily_lactonases"/>
</dbReference>
<evidence type="ECO:0000313" key="7">
    <source>
        <dbReference type="Proteomes" id="UP001060919"/>
    </source>
</evidence>
<dbReference type="SUPFAM" id="SSF56281">
    <property type="entry name" value="Metallo-hydrolase/oxidoreductase"/>
    <property type="match status" value="1"/>
</dbReference>
<comment type="similarity">
    <text evidence="1">Belongs to the metallo-beta-lactamase superfamily.</text>
</comment>
<dbReference type="Proteomes" id="UP001060919">
    <property type="component" value="Chromosome"/>
</dbReference>
<dbReference type="InterPro" id="IPR001279">
    <property type="entry name" value="Metallo-B-lactamas"/>
</dbReference>
<evidence type="ECO:0000256" key="4">
    <source>
        <dbReference type="ARBA" id="ARBA00022833"/>
    </source>
</evidence>
<dbReference type="EMBL" id="AP026867">
    <property type="protein sequence ID" value="BDS12108.1"/>
    <property type="molecule type" value="Genomic_DNA"/>
</dbReference>
<proteinExistence type="inferred from homology"/>
<dbReference type="CDD" id="cd16281">
    <property type="entry name" value="metallo-hydrolase-like_MBL-fold"/>
    <property type="match status" value="1"/>
</dbReference>
<keyword evidence="7" id="KW-1185">Reference proteome</keyword>
<keyword evidence="2" id="KW-0479">Metal-binding</keyword>
<dbReference type="GO" id="GO:0046872">
    <property type="term" value="F:metal ion binding"/>
    <property type="evidence" value="ECO:0007669"/>
    <property type="project" value="UniProtKB-KW"/>
</dbReference>
<dbReference type="PANTHER" id="PTHR42978">
    <property type="entry name" value="QUORUM-QUENCHING LACTONASE YTNP-RELATED-RELATED"/>
    <property type="match status" value="1"/>
</dbReference>
<keyword evidence="4" id="KW-0862">Zinc</keyword>
<dbReference type="Gene3D" id="3.60.15.10">
    <property type="entry name" value="Ribonuclease Z/Hydroxyacylglutathione hydrolase-like"/>
    <property type="match status" value="1"/>
</dbReference>
<gene>
    <name evidence="6" type="ORF">AsAng_0028230</name>
</gene>
<protein>
    <submittedName>
        <fullName evidence="6">MBL fold metallo-hydrolase</fullName>
    </submittedName>
</protein>
<evidence type="ECO:0000259" key="5">
    <source>
        <dbReference type="SMART" id="SM00849"/>
    </source>
</evidence>
<evidence type="ECO:0000256" key="2">
    <source>
        <dbReference type="ARBA" id="ARBA00022723"/>
    </source>
</evidence>
<evidence type="ECO:0000256" key="3">
    <source>
        <dbReference type="ARBA" id="ARBA00022801"/>
    </source>
</evidence>
<dbReference type="SMART" id="SM00849">
    <property type="entry name" value="Lactamase_B"/>
    <property type="match status" value="1"/>
</dbReference>
<evidence type="ECO:0000313" key="6">
    <source>
        <dbReference type="EMBL" id="BDS12108.1"/>
    </source>
</evidence>
<dbReference type="InterPro" id="IPR036866">
    <property type="entry name" value="RibonucZ/Hydroxyglut_hydro"/>
</dbReference>
<dbReference type="KEGG" id="aup:AsAng_0028230"/>
<evidence type="ECO:0000256" key="1">
    <source>
        <dbReference type="ARBA" id="ARBA00007749"/>
    </source>
</evidence>
<dbReference type="AlphaFoldDB" id="A0A915YFM7"/>
<accession>A0A915YFM7</accession>
<reference evidence="6" key="1">
    <citation type="submission" date="2022-09" db="EMBL/GenBank/DDBJ databases">
        <title>Aureispira anguillicida sp. nov., isolated from Leptocephalus of Japanese eel Anguilla japonica.</title>
        <authorList>
            <person name="Yuasa K."/>
            <person name="Mekata T."/>
            <person name="Ikunari K."/>
        </authorList>
    </citation>
    <scope>NUCLEOTIDE SEQUENCE</scope>
    <source>
        <strain evidence="6">EL160426</strain>
    </source>
</reference>
<keyword evidence="3" id="KW-0378">Hydrolase</keyword>
<dbReference type="RefSeq" id="WP_264793221.1">
    <property type="nucleotide sequence ID" value="NZ_AP026867.1"/>
</dbReference>